<protein>
    <submittedName>
        <fullName evidence="1">Uncharacterized protein</fullName>
    </submittedName>
</protein>
<dbReference type="OrthoDB" id="1434112at2"/>
<dbReference type="RefSeq" id="WP_145180878.1">
    <property type="nucleotide sequence ID" value="NZ_CP036266.1"/>
</dbReference>
<reference evidence="1 2" key="1">
    <citation type="submission" date="2019-02" db="EMBL/GenBank/DDBJ databases">
        <title>Deep-cultivation of Planctomycetes and their phenomic and genomic characterization uncovers novel biology.</title>
        <authorList>
            <person name="Wiegand S."/>
            <person name="Jogler M."/>
            <person name="Boedeker C."/>
            <person name="Pinto D."/>
            <person name="Vollmers J."/>
            <person name="Rivas-Marin E."/>
            <person name="Kohn T."/>
            <person name="Peeters S.H."/>
            <person name="Heuer A."/>
            <person name="Rast P."/>
            <person name="Oberbeckmann S."/>
            <person name="Bunk B."/>
            <person name="Jeske O."/>
            <person name="Meyerdierks A."/>
            <person name="Storesund J.E."/>
            <person name="Kallscheuer N."/>
            <person name="Luecker S."/>
            <person name="Lage O.M."/>
            <person name="Pohl T."/>
            <person name="Merkel B.J."/>
            <person name="Hornburger P."/>
            <person name="Mueller R.-W."/>
            <person name="Bruemmer F."/>
            <person name="Labrenz M."/>
            <person name="Spormann A.M."/>
            <person name="Op den Camp H."/>
            <person name="Overmann J."/>
            <person name="Amann R."/>
            <person name="Jetten M.S.M."/>
            <person name="Mascher T."/>
            <person name="Medema M.H."/>
            <person name="Devos D.P."/>
            <person name="Kaster A.-K."/>
            <person name="Ovreas L."/>
            <person name="Rohde M."/>
            <person name="Galperin M.Y."/>
            <person name="Jogler C."/>
        </authorList>
    </citation>
    <scope>NUCLEOTIDE SEQUENCE [LARGE SCALE GENOMIC DNA]</scope>
    <source>
        <strain evidence="1 2">HG66A1</strain>
    </source>
</reference>
<evidence type="ECO:0000313" key="1">
    <source>
        <dbReference type="EMBL" id="QDT18966.1"/>
    </source>
</evidence>
<dbReference type="Pfam" id="PF18928">
    <property type="entry name" value="DUF5677"/>
    <property type="match status" value="1"/>
</dbReference>
<dbReference type="Proteomes" id="UP000320421">
    <property type="component" value="Chromosome"/>
</dbReference>
<evidence type="ECO:0000313" key="2">
    <source>
        <dbReference type="Proteomes" id="UP000320421"/>
    </source>
</evidence>
<gene>
    <name evidence="1" type="ORF">HG66A1_07290</name>
</gene>
<proteinExistence type="predicted"/>
<dbReference type="InterPro" id="IPR043733">
    <property type="entry name" value="DUF5677"/>
</dbReference>
<organism evidence="1 2">
    <name type="scientific">Gimesia chilikensis</name>
    <dbReference type="NCBI Taxonomy" id="2605989"/>
    <lineage>
        <taxon>Bacteria</taxon>
        <taxon>Pseudomonadati</taxon>
        <taxon>Planctomycetota</taxon>
        <taxon>Planctomycetia</taxon>
        <taxon>Planctomycetales</taxon>
        <taxon>Planctomycetaceae</taxon>
        <taxon>Gimesia</taxon>
    </lineage>
</organism>
<sequence>MAKKRKKKSKPFSAFKRDKKTLKAPMTTISESSSIPFEKSSWQDIQLPEYLWVALVFSSIEEDEALVRLRRIVSAWPSHSCLENHEVQPGSHSAIAALPQIERKNLLNSLSNEFEKDIFAPLCNLSNLPALKSWSNEFLSEETLEQWFALGHAIQRCNDFQSKYATHICWFISQVGSATGQMTVPPDFDRMHDEYPTNLEMAGGFFRCTAGSNRIISTNWPEQFWNDVFRKLHPAPAPPEDQYLSDNDLGIAYQLTTLTGVLNEHFWETRQGSADRIHETAFGLVFAATALAYEVVELRSHNRFSGLAVLRSVTECAINMSFLTKKNEPALWYKFRQYGSGQAHLISEKLEHELANTHCVDSDWINAYLQEEQAKYFTDIELGDWSGENIRSRAEKGGTKDLYDSYYDYSSSILHGDWLGVASVGTTWDLNPFHRLQRVPRVYPRNFPSVVPDLFRVLNRILDSLDVIYPKFEFRLPNLLEK</sequence>
<dbReference type="EMBL" id="CP036266">
    <property type="protein sequence ID" value="QDT18966.1"/>
    <property type="molecule type" value="Genomic_DNA"/>
</dbReference>
<dbReference type="AlphaFoldDB" id="A0A517PHV7"/>
<accession>A0A517PHV7</accession>
<keyword evidence="2" id="KW-1185">Reference proteome</keyword>
<name>A0A517PHV7_9PLAN</name>